<dbReference type="Gramene" id="AET5Gv20868000.6">
    <property type="protein sequence ID" value="AET5Gv20868000.6"/>
    <property type="gene ID" value="AET5Gv20868000"/>
</dbReference>
<proteinExistence type="predicted"/>
<accession>A0A453LP73</accession>
<protein>
    <submittedName>
        <fullName evidence="2">Glutamyl-tRNA amidotransferase subunit C</fullName>
    </submittedName>
</protein>
<organism evidence="2 3">
    <name type="scientific">Aegilops tauschii subsp. strangulata</name>
    <name type="common">Goatgrass</name>
    <dbReference type="NCBI Taxonomy" id="200361"/>
    <lineage>
        <taxon>Eukaryota</taxon>
        <taxon>Viridiplantae</taxon>
        <taxon>Streptophyta</taxon>
        <taxon>Embryophyta</taxon>
        <taxon>Tracheophyta</taxon>
        <taxon>Spermatophyta</taxon>
        <taxon>Magnoliopsida</taxon>
        <taxon>Liliopsida</taxon>
        <taxon>Poales</taxon>
        <taxon>Poaceae</taxon>
        <taxon>BOP clade</taxon>
        <taxon>Pooideae</taxon>
        <taxon>Triticodae</taxon>
        <taxon>Triticeae</taxon>
        <taxon>Triticinae</taxon>
        <taxon>Aegilops</taxon>
    </lineage>
</organism>
<evidence type="ECO:0000313" key="3">
    <source>
        <dbReference type="Proteomes" id="UP000015105"/>
    </source>
</evidence>
<feature type="region of interest" description="Disordered" evidence="1">
    <location>
        <begin position="1"/>
        <end position="41"/>
    </location>
</feature>
<feature type="compositionally biased region" description="Low complexity" evidence="1">
    <location>
        <begin position="19"/>
        <end position="30"/>
    </location>
</feature>
<reference evidence="3" key="1">
    <citation type="journal article" date="2014" name="Science">
        <title>Ancient hybridizations among the ancestral genomes of bread wheat.</title>
        <authorList>
            <consortium name="International Wheat Genome Sequencing Consortium,"/>
            <person name="Marcussen T."/>
            <person name="Sandve S.R."/>
            <person name="Heier L."/>
            <person name="Spannagl M."/>
            <person name="Pfeifer M."/>
            <person name="Jakobsen K.S."/>
            <person name="Wulff B.B."/>
            <person name="Steuernagel B."/>
            <person name="Mayer K.F."/>
            <person name="Olsen O.A."/>
        </authorList>
    </citation>
    <scope>NUCLEOTIDE SEQUENCE [LARGE SCALE GENOMIC DNA]</scope>
    <source>
        <strain evidence="3">cv. AL8/78</strain>
    </source>
</reference>
<evidence type="ECO:0000256" key="1">
    <source>
        <dbReference type="SAM" id="MobiDB-lite"/>
    </source>
</evidence>
<dbReference type="Proteomes" id="UP000015105">
    <property type="component" value="Chromosome 5D"/>
</dbReference>
<dbReference type="AlphaFoldDB" id="A0A453LP73"/>
<keyword evidence="3" id="KW-1185">Reference proteome</keyword>
<reference evidence="2" key="4">
    <citation type="submission" date="2019-03" db="UniProtKB">
        <authorList>
            <consortium name="EnsemblPlants"/>
        </authorList>
    </citation>
    <scope>IDENTIFICATION</scope>
</reference>
<reference evidence="3" key="2">
    <citation type="journal article" date="2017" name="Nat. Plants">
        <title>The Aegilops tauschii genome reveals multiple impacts of transposons.</title>
        <authorList>
            <person name="Zhao G."/>
            <person name="Zou C."/>
            <person name="Li K."/>
            <person name="Wang K."/>
            <person name="Li T."/>
            <person name="Gao L."/>
            <person name="Zhang X."/>
            <person name="Wang H."/>
            <person name="Yang Z."/>
            <person name="Liu X."/>
            <person name="Jiang W."/>
            <person name="Mao L."/>
            <person name="Kong X."/>
            <person name="Jiao Y."/>
            <person name="Jia J."/>
        </authorList>
    </citation>
    <scope>NUCLEOTIDE SEQUENCE [LARGE SCALE GENOMIC DNA]</scope>
    <source>
        <strain evidence="3">cv. AL8/78</strain>
    </source>
</reference>
<reference evidence="2" key="5">
    <citation type="journal article" date="2021" name="G3 (Bethesda)">
        <title>Aegilops tauschii genome assembly Aet v5.0 features greater sequence contiguity and improved annotation.</title>
        <authorList>
            <person name="Wang L."/>
            <person name="Zhu T."/>
            <person name="Rodriguez J.C."/>
            <person name="Deal K.R."/>
            <person name="Dubcovsky J."/>
            <person name="McGuire P.E."/>
            <person name="Lux T."/>
            <person name="Spannagl M."/>
            <person name="Mayer K.F.X."/>
            <person name="Baldrich P."/>
            <person name="Meyers B.C."/>
            <person name="Huo N."/>
            <person name="Gu Y.Q."/>
            <person name="Zhou H."/>
            <person name="Devos K.M."/>
            <person name="Bennetzen J.L."/>
            <person name="Unver T."/>
            <person name="Budak H."/>
            <person name="Gulick P.J."/>
            <person name="Galiba G."/>
            <person name="Kalapos B."/>
            <person name="Nelson D.R."/>
            <person name="Li P."/>
            <person name="You F.M."/>
            <person name="Luo M.C."/>
            <person name="Dvorak J."/>
        </authorList>
    </citation>
    <scope>NUCLEOTIDE SEQUENCE [LARGE SCALE GENOMIC DNA]</scope>
    <source>
        <strain evidence="2">cv. AL8/78</strain>
    </source>
</reference>
<reference evidence="2" key="3">
    <citation type="journal article" date="2017" name="Nature">
        <title>Genome sequence of the progenitor of the wheat D genome Aegilops tauschii.</title>
        <authorList>
            <person name="Luo M.C."/>
            <person name="Gu Y.Q."/>
            <person name="Puiu D."/>
            <person name="Wang H."/>
            <person name="Twardziok S.O."/>
            <person name="Deal K.R."/>
            <person name="Huo N."/>
            <person name="Zhu T."/>
            <person name="Wang L."/>
            <person name="Wang Y."/>
            <person name="McGuire P.E."/>
            <person name="Liu S."/>
            <person name="Long H."/>
            <person name="Ramasamy R.K."/>
            <person name="Rodriguez J.C."/>
            <person name="Van S.L."/>
            <person name="Yuan L."/>
            <person name="Wang Z."/>
            <person name="Xia Z."/>
            <person name="Xiao L."/>
            <person name="Anderson O.D."/>
            <person name="Ouyang S."/>
            <person name="Liang Y."/>
            <person name="Zimin A.V."/>
            <person name="Pertea G."/>
            <person name="Qi P."/>
            <person name="Bennetzen J.L."/>
            <person name="Dai X."/>
            <person name="Dawson M.W."/>
            <person name="Muller H.G."/>
            <person name="Kugler K."/>
            <person name="Rivarola-Duarte L."/>
            <person name="Spannagl M."/>
            <person name="Mayer K.F.X."/>
            <person name="Lu F.H."/>
            <person name="Bevan M.W."/>
            <person name="Leroy P."/>
            <person name="Li P."/>
            <person name="You F.M."/>
            <person name="Sun Q."/>
            <person name="Liu Z."/>
            <person name="Lyons E."/>
            <person name="Wicker T."/>
            <person name="Salzberg S.L."/>
            <person name="Devos K.M."/>
            <person name="Dvorak J."/>
        </authorList>
    </citation>
    <scope>NUCLEOTIDE SEQUENCE [LARGE SCALE GENOMIC DNA]</scope>
    <source>
        <strain evidence="2">cv. AL8/78</strain>
    </source>
</reference>
<name>A0A453LP73_AEGTS</name>
<dbReference type="EnsemblPlants" id="AET5Gv20868000.6">
    <property type="protein sequence ID" value="AET5Gv20868000.6"/>
    <property type="gene ID" value="AET5Gv20868000"/>
</dbReference>
<sequence>APGGLCCGGARSPPPRTQRPPWGRGPWSRRTFPASPTPPAYLSRRKRSARFLLSHSRREPLPVRCVEADDLLPVGPLG</sequence>
<evidence type="ECO:0000313" key="2">
    <source>
        <dbReference type="EnsemblPlants" id="AET5Gv20868000.6"/>
    </source>
</evidence>